<evidence type="ECO:0000256" key="1">
    <source>
        <dbReference type="SAM" id="MobiDB-lite"/>
    </source>
</evidence>
<accession>G3PN63</accession>
<feature type="region of interest" description="Disordered" evidence="1">
    <location>
        <begin position="35"/>
        <end position="74"/>
    </location>
</feature>
<evidence type="ECO:0000313" key="2">
    <source>
        <dbReference type="Ensembl" id="ENSGACP00000019046.1"/>
    </source>
</evidence>
<organism evidence="2">
    <name type="scientific">Gasterosteus aculeatus</name>
    <name type="common">Three-spined stickleback</name>
    <dbReference type="NCBI Taxonomy" id="69293"/>
    <lineage>
        <taxon>Eukaryota</taxon>
        <taxon>Metazoa</taxon>
        <taxon>Chordata</taxon>
        <taxon>Craniata</taxon>
        <taxon>Vertebrata</taxon>
        <taxon>Euteleostomi</taxon>
        <taxon>Actinopterygii</taxon>
        <taxon>Neopterygii</taxon>
        <taxon>Teleostei</taxon>
        <taxon>Neoteleostei</taxon>
        <taxon>Acanthomorphata</taxon>
        <taxon>Eupercaria</taxon>
        <taxon>Perciformes</taxon>
        <taxon>Cottioidei</taxon>
        <taxon>Gasterosteales</taxon>
        <taxon>Gasterosteidae</taxon>
        <taxon>Gasterosteus</taxon>
    </lineage>
</organism>
<reference evidence="2" key="1">
    <citation type="submission" date="2006-01" db="EMBL/GenBank/DDBJ databases">
        <authorList>
            <person name="Lindblad-Toh K."/>
            <person name="Mauceli E."/>
            <person name="Grabherr M."/>
            <person name="Chang J.L."/>
            <person name="Lander E.S."/>
        </authorList>
    </citation>
    <scope>NUCLEOTIDE SEQUENCE [LARGE SCALE GENOMIC DNA]</scope>
</reference>
<proteinExistence type="predicted"/>
<protein>
    <submittedName>
        <fullName evidence="2">Uncharacterized protein</fullName>
    </submittedName>
</protein>
<sequence>HTTDWLHVTQITVKNPPSQSFQLLNNTKQTVTYFREQGTSEREEPEWSPAGGGPGGGAEAEQEAEQQEAGGRPSFESLLSAHFVSLLHSCILPFAPSAAAERRGAAAQM</sequence>
<dbReference type="AlphaFoldDB" id="G3PN63"/>
<reference evidence="2" key="2">
    <citation type="submission" date="2024-04" db="UniProtKB">
        <authorList>
            <consortium name="Ensembl"/>
        </authorList>
    </citation>
    <scope>IDENTIFICATION</scope>
</reference>
<name>G3PN63_GASAC</name>
<dbReference type="InParanoid" id="G3PN63"/>
<dbReference type="Ensembl" id="ENSGACT00000019084.1">
    <property type="protein sequence ID" value="ENSGACP00000019046.1"/>
    <property type="gene ID" value="ENSGACG00000014442.1"/>
</dbReference>